<feature type="transmembrane region" description="Helical" evidence="7">
    <location>
        <begin position="367"/>
        <end position="388"/>
    </location>
</feature>
<keyword evidence="10" id="KW-1185">Reference proteome</keyword>
<evidence type="ECO:0000256" key="3">
    <source>
        <dbReference type="ARBA" id="ARBA00022519"/>
    </source>
</evidence>
<evidence type="ECO:0000256" key="5">
    <source>
        <dbReference type="ARBA" id="ARBA00022989"/>
    </source>
</evidence>
<dbReference type="GO" id="GO:0005886">
    <property type="term" value="C:plasma membrane"/>
    <property type="evidence" value="ECO:0007669"/>
    <property type="project" value="UniProtKB-SubCell"/>
</dbReference>
<dbReference type="PANTHER" id="PTHR33362:SF3">
    <property type="entry name" value="SIALIC ACID TRAP TRANSPORTER PERMEASE PROTEIN SIAT"/>
    <property type="match status" value="1"/>
</dbReference>
<feature type="domain" description="TRAP C4-dicarboxylate transport system permease DctM subunit" evidence="8">
    <location>
        <begin position="25"/>
        <end position="427"/>
    </location>
</feature>
<evidence type="ECO:0000313" key="9">
    <source>
        <dbReference type="EMBL" id="CPR21935.1"/>
    </source>
</evidence>
<keyword evidence="5 7" id="KW-1133">Transmembrane helix</keyword>
<dbReference type="EMBL" id="LN829119">
    <property type="protein sequence ID" value="CPR21935.1"/>
    <property type="molecule type" value="Genomic_DNA"/>
</dbReference>
<feature type="transmembrane region" description="Helical" evidence="7">
    <location>
        <begin position="252"/>
        <end position="268"/>
    </location>
</feature>
<feature type="transmembrane region" description="Helical" evidence="7">
    <location>
        <begin position="15"/>
        <end position="42"/>
    </location>
</feature>
<evidence type="ECO:0000256" key="1">
    <source>
        <dbReference type="ARBA" id="ARBA00004429"/>
    </source>
</evidence>
<comment type="function">
    <text evidence="7">Part of the tripartite ATP-independent periplasmic (TRAP) transport system.</text>
</comment>
<protein>
    <recommendedName>
        <fullName evidence="7">TRAP transporter large permease protein</fullName>
    </recommendedName>
</protein>
<feature type="transmembrane region" description="Helical" evidence="7">
    <location>
        <begin position="227"/>
        <end position="246"/>
    </location>
</feature>
<keyword evidence="4 7" id="KW-0812">Transmembrane</keyword>
<sequence length="436" mass="45936">MAATKGGETMDTTTLVILASIGGTVLFLIGVPVFLVLGLWIVMASNAIGFTLSNIPTTLFEGINFFGLLALPLFILTGDMISAAGIARRLTDFSRAALSWLSGGMAISTLGACGLFAAISGSNAATTATIGKIMYPQLVDENYDKRFAAATIAAGGVVGIIIPPSVIFIVYGFIMNLPIGTLFIAGLLPGILMVIAMQLVALYMAWRNGWGMTFAFSLKKTLIAGAKAYLGFLAIFIVLFGIYSGIFSPTEAAAMTVGYCFVAGTFVTREIKLRQVPSILMSSGQITGLLAPLIAISIVMQQMFSLMGAEQAIRDFVMSFGGGYAVTLAVCMAIVLITGTILESLPVTVILAPVLAPLAAHVGVDPVHFAVIFLVGASIGFITPPYGLNLYVASSVTSLPYLQLVRFVVPYFVALVLVWALVAAFPVLSLWLTQFM</sequence>
<proteinExistence type="inferred from homology"/>
<dbReference type="InterPro" id="IPR004681">
    <property type="entry name" value="TRAP_DctM"/>
</dbReference>
<feature type="transmembrane region" description="Helical" evidence="7">
    <location>
        <begin position="147"/>
        <end position="174"/>
    </location>
</feature>
<evidence type="ECO:0000256" key="7">
    <source>
        <dbReference type="RuleBase" id="RU369079"/>
    </source>
</evidence>
<feature type="transmembrane region" description="Helical" evidence="7">
    <location>
        <begin position="408"/>
        <end position="432"/>
    </location>
</feature>
<dbReference type="PANTHER" id="PTHR33362">
    <property type="entry name" value="SIALIC ACID TRAP TRANSPORTER PERMEASE PROTEIN SIAT-RELATED"/>
    <property type="match status" value="1"/>
</dbReference>
<evidence type="ECO:0000256" key="6">
    <source>
        <dbReference type="ARBA" id="ARBA00023136"/>
    </source>
</evidence>
<accession>A0A0D6JJX5</accession>
<dbReference type="NCBIfam" id="TIGR00786">
    <property type="entry name" value="dctM"/>
    <property type="match status" value="1"/>
</dbReference>
<evidence type="ECO:0000256" key="2">
    <source>
        <dbReference type="ARBA" id="ARBA00022475"/>
    </source>
</evidence>
<organism evidence="9 10">
    <name type="scientific">Candidatus Filomicrobium marinum</name>
    <dbReference type="NCBI Taxonomy" id="1608628"/>
    <lineage>
        <taxon>Bacteria</taxon>
        <taxon>Pseudomonadati</taxon>
        <taxon>Pseudomonadota</taxon>
        <taxon>Alphaproteobacteria</taxon>
        <taxon>Hyphomicrobiales</taxon>
        <taxon>Hyphomicrobiaceae</taxon>
        <taxon>Filomicrobium</taxon>
    </lineage>
</organism>
<dbReference type="KEGG" id="fil:BN1229_v1_2549"/>
<dbReference type="AlphaFoldDB" id="A0A0D6JJX5"/>
<keyword evidence="2" id="KW-1003">Cell membrane</keyword>
<evidence type="ECO:0000259" key="8">
    <source>
        <dbReference type="Pfam" id="PF06808"/>
    </source>
</evidence>
<reference evidence="10" key="1">
    <citation type="submission" date="2015-02" db="EMBL/GenBank/DDBJ databases">
        <authorList>
            <person name="Chooi Y.-H."/>
        </authorList>
    </citation>
    <scope>NUCLEOTIDE SEQUENCE [LARGE SCALE GENOMIC DNA]</scope>
    <source>
        <strain evidence="10">strain Y</strain>
    </source>
</reference>
<feature type="transmembrane region" description="Helical" evidence="7">
    <location>
        <begin position="324"/>
        <end position="355"/>
    </location>
</feature>
<gene>
    <name evidence="9" type="ORF">YBN1229_v1_3368</name>
</gene>
<dbReference type="InterPro" id="IPR010656">
    <property type="entry name" value="DctM"/>
</dbReference>
<dbReference type="Proteomes" id="UP000033187">
    <property type="component" value="Chromosome 1"/>
</dbReference>
<dbReference type="PIRSF" id="PIRSF006066">
    <property type="entry name" value="HI0050"/>
    <property type="match status" value="1"/>
</dbReference>
<evidence type="ECO:0000256" key="4">
    <source>
        <dbReference type="ARBA" id="ARBA00022692"/>
    </source>
</evidence>
<dbReference type="GO" id="GO:0022857">
    <property type="term" value="F:transmembrane transporter activity"/>
    <property type="evidence" value="ECO:0007669"/>
    <property type="project" value="UniProtKB-UniRule"/>
</dbReference>
<dbReference type="Pfam" id="PF06808">
    <property type="entry name" value="DctM"/>
    <property type="match status" value="1"/>
</dbReference>
<keyword evidence="3 7" id="KW-0997">Cell inner membrane</keyword>
<keyword evidence="7" id="KW-0813">Transport</keyword>
<dbReference type="KEGG" id="fiy:BN1229_v1_3368"/>
<comment type="subunit">
    <text evidence="7">The complex comprises the extracytoplasmic solute receptor protein and the two transmembrane proteins.</text>
</comment>
<keyword evidence="6 7" id="KW-0472">Membrane</keyword>
<feature type="transmembrane region" description="Helical" evidence="7">
    <location>
        <begin position="280"/>
        <end position="304"/>
    </location>
</feature>
<name>A0A0D6JJX5_9HYPH</name>
<feature type="transmembrane region" description="Helical" evidence="7">
    <location>
        <begin position="106"/>
        <end position="126"/>
    </location>
</feature>
<comment type="similarity">
    <text evidence="7">Belongs to the TRAP transporter large permease family.</text>
</comment>
<feature type="transmembrane region" description="Helical" evidence="7">
    <location>
        <begin position="180"/>
        <end position="206"/>
    </location>
</feature>
<comment type="subcellular location">
    <subcellularLocation>
        <location evidence="1 7">Cell inner membrane</location>
        <topology evidence="1 7">Multi-pass membrane protein</topology>
    </subcellularLocation>
</comment>
<evidence type="ECO:0000313" key="10">
    <source>
        <dbReference type="Proteomes" id="UP000033187"/>
    </source>
</evidence>
<feature type="transmembrane region" description="Helical" evidence="7">
    <location>
        <begin position="63"/>
        <end position="86"/>
    </location>
</feature>